<evidence type="ECO:0000259" key="8">
    <source>
        <dbReference type="Pfam" id="PF13396"/>
    </source>
</evidence>
<protein>
    <recommendedName>
        <fullName evidence="8">Cardiolipin synthase N-terminal domain-containing protein</fullName>
    </recommendedName>
</protein>
<comment type="caution">
    <text evidence="9">The sequence shown here is derived from an EMBL/GenBank/DDBJ whole genome shotgun (WGS) entry which is preliminary data.</text>
</comment>
<evidence type="ECO:0000256" key="4">
    <source>
        <dbReference type="ARBA" id="ARBA00022989"/>
    </source>
</evidence>
<dbReference type="RefSeq" id="WP_171104431.1">
    <property type="nucleotide sequence ID" value="NZ_BMPT01000013.1"/>
</dbReference>
<gene>
    <name evidence="9" type="ORF">GCM10010102_31160</name>
</gene>
<feature type="region of interest" description="Disordered" evidence="6">
    <location>
        <begin position="61"/>
        <end position="122"/>
    </location>
</feature>
<feature type="transmembrane region" description="Helical" evidence="7">
    <location>
        <begin position="35"/>
        <end position="55"/>
    </location>
</feature>
<evidence type="ECO:0000256" key="2">
    <source>
        <dbReference type="ARBA" id="ARBA00022475"/>
    </source>
</evidence>
<keyword evidence="5 7" id="KW-0472">Membrane</keyword>
<name>A0A8H9GJT9_9MICO</name>
<keyword evidence="10" id="KW-1185">Reference proteome</keyword>
<accession>A0A8H9GJT9</accession>
<reference evidence="9" key="2">
    <citation type="submission" date="2020-09" db="EMBL/GenBank/DDBJ databases">
        <authorList>
            <person name="Sun Q."/>
            <person name="Ohkuma M."/>
        </authorList>
    </citation>
    <scope>NUCLEOTIDE SEQUENCE</scope>
    <source>
        <strain evidence="9">JCM 3051</strain>
    </source>
</reference>
<keyword evidence="3 7" id="KW-0812">Transmembrane</keyword>
<evidence type="ECO:0000256" key="7">
    <source>
        <dbReference type="SAM" id="Phobius"/>
    </source>
</evidence>
<reference evidence="9" key="1">
    <citation type="journal article" date="2014" name="Int. J. Syst. Evol. Microbiol.">
        <title>Complete genome sequence of Corynebacterium casei LMG S-19264T (=DSM 44701T), isolated from a smear-ripened cheese.</title>
        <authorList>
            <consortium name="US DOE Joint Genome Institute (JGI-PGF)"/>
            <person name="Walter F."/>
            <person name="Albersmeier A."/>
            <person name="Kalinowski J."/>
            <person name="Ruckert C."/>
        </authorList>
    </citation>
    <scope>NUCLEOTIDE SEQUENCE</scope>
    <source>
        <strain evidence="9">JCM 3051</strain>
    </source>
</reference>
<dbReference type="AlphaFoldDB" id="A0A8H9GJT9"/>
<feature type="compositionally biased region" description="Basic and acidic residues" evidence="6">
    <location>
        <begin position="97"/>
        <end position="122"/>
    </location>
</feature>
<evidence type="ECO:0000256" key="6">
    <source>
        <dbReference type="SAM" id="MobiDB-lite"/>
    </source>
</evidence>
<proteinExistence type="predicted"/>
<dbReference type="GO" id="GO:0005886">
    <property type="term" value="C:plasma membrane"/>
    <property type="evidence" value="ECO:0007669"/>
    <property type="project" value="UniProtKB-SubCell"/>
</dbReference>
<evidence type="ECO:0000256" key="5">
    <source>
        <dbReference type="ARBA" id="ARBA00023136"/>
    </source>
</evidence>
<evidence type="ECO:0000256" key="1">
    <source>
        <dbReference type="ARBA" id="ARBA00004651"/>
    </source>
</evidence>
<evidence type="ECO:0000313" key="9">
    <source>
        <dbReference type="EMBL" id="GGM33392.1"/>
    </source>
</evidence>
<feature type="domain" description="Cardiolipin synthase N-terminal" evidence="8">
    <location>
        <begin position="13"/>
        <end position="56"/>
    </location>
</feature>
<dbReference type="Pfam" id="PF13396">
    <property type="entry name" value="PLDc_N"/>
    <property type="match status" value="1"/>
</dbReference>
<keyword evidence="2" id="KW-1003">Cell membrane</keyword>
<evidence type="ECO:0000313" key="10">
    <source>
        <dbReference type="Proteomes" id="UP000655589"/>
    </source>
</evidence>
<dbReference type="EMBL" id="BMPT01000013">
    <property type="protein sequence ID" value="GGM33392.1"/>
    <property type="molecule type" value="Genomic_DNA"/>
</dbReference>
<evidence type="ECO:0000256" key="3">
    <source>
        <dbReference type="ARBA" id="ARBA00022692"/>
    </source>
</evidence>
<keyword evidence="4 7" id="KW-1133">Transmembrane helix</keyword>
<dbReference type="Proteomes" id="UP000655589">
    <property type="component" value="Unassembled WGS sequence"/>
</dbReference>
<dbReference type="InterPro" id="IPR027379">
    <property type="entry name" value="CLS_N"/>
</dbReference>
<sequence length="122" mass="13410">MPRVLLILAVVGLAVYALVDVWGSEEDERGGLPRWLWVLLIVLLPLLGAIAWIVVRVSARRSGTSGPGSGGRPTPPRPGGGPRRPSGPVAPDDDPEFLWRLEQEKRRQQREARAEDDTEDKS</sequence>
<organism evidence="9 10">
    <name type="scientific">Promicromonospora citrea</name>
    <dbReference type="NCBI Taxonomy" id="43677"/>
    <lineage>
        <taxon>Bacteria</taxon>
        <taxon>Bacillati</taxon>
        <taxon>Actinomycetota</taxon>
        <taxon>Actinomycetes</taxon>
        <taxon>Micrococcales</taxon>
        <taxon>Promicromonosporaceae</taxon>
        <taxon>Promicromonospora</taxon>
    </lineage>
</organism>
<comment type="subcellular location">
    <subcellularLocation>
        <location evidence="1">Cell membrane</location>
        <topology evidence="1">Multi-pass membrane protein</topology>
    </subcellularLocation>
</comment>